<organism evidence="2 3">
    <name type="scientific">Candidatus Faecalibacterium intestinigallinarum</name>
    <dbReference type="NCBI Taxonomy" id="2838581"/>
    <lineage>
        <taxon>Bacteria</taxon>
        <taxon>Bacillati</taxon>
        <taxon>Bacillota</taxon>
        <taxon>Clostridia</taxon>
        <taxon>Eubacteriales</taxon>
        <taxon>Oscillospiraceae</taxon>
        <taxon>Faecalibacterium</taxon>
    </lineage>
</organism>
<name>A0A9D1TVV3_9FIRM</name>
<protein>
    <recommendedName>
        <fullName evidence="4">Lipoprotein</fullName>
    </recommendedName>
</protein>
<keyword evidence="1" id="KW-0732">Signal</keyword>
<evidence type="ECO:0000256" key="1">
    <source>
        <dbReference type="SAM" id="SignalP"/>
    </source>
</evidence>
<dbReference type="EMBL" id="DXHQ01000020">
    <property type="protein sequence ID" value="HIW08075.1"/>
    <property type="molecule type" value="Genomic_DNA"/>
</dbReference>
<dbReference type="Proteomes" id="UP000823933">
    <property type="component" value="Unassembled WGS sequence"/>
</dbReference>
<comment type="caution">
    <text evidence="2">The sequence shown here is derived from an EMBL/GenBank/DDBJ whole genome shotgun (WGS) entry which is preliminary data.</text>
</comment>
<proteinExistence type="predicted"/>
<dbReference type="AlphaFoldDB" id="A0A9D1TVV3"/>
<reference evidence="2" key="1">
    <citation type="journal article" date="2021" name="PeerJ">
        <title>Extensive microbial diversity within the chicken gut microbiome revealed by metagenomics and culture.</title>
        <authorList>
            <person name="Gilroy R."/>
            <person name="Ravi A."/>
            <person name="Getino M."/>
            <person name="Pursley I."/>
            <person name="Horton D.L."/>
            <person name="Alikhan N.F."/>
            <person name="Baker D."/>
            <person name="Gharbi K."/>
            <person name="Hall N."/>
            <person name="Watson M."/>
            <person name="Adriaenssens E.M."/>
            <person name="Foster-Nyarko E."/>
            <person name="Jarju S."/>
            <person name="Secka A."/>
            <person name="Antonio M."/>
            <person name="Oren A."/>
            <person name="Chaudhuri R.R."/>
            <person name="La Ragione R."/>
            <person name="Hildebrand F."/>
            <person name="Pallen M.J."/>
        </authorList>
    </citation>
    <scope>NUCLEOTIDE SEQUENCE</scope>
    <source>
        <strain evidence="2">ChiHcolR34-3080</strain>
    </source>
</reference>
<feature type="signal peptide" evidence="1">
    <location>
        <begin position="1"/>
        <end position="21"/>
    </location>
</feature>
<gene>
    <name evidence="2" type="ORF">H9890_01575</name>
</gene>
<accession>A0A9D1TVV3</accession>
<sequence>MKLNKVLALALSGVMAVSMLAGCSGAPVNGEQEGEQEGPIAVEGDISDGVAGNIEEVPSYVKFEADSALSNSLNYVVGFANVWQINAAYLENDLKEISGRFDDLQDRLEKSVGMTKWDPKPWDKNDTTLDLTIKEIGSSEVLKAAEYPDDVAIDDAKAVQLYAASGVIEEDALNTLVAEAIEDIIKSYNHVCRAGGNNGIYDHSYTVSVSTDVKSDNGITATFVAVQVVRSSVRS</sequence>
<dbReference type="PROSITE" id="PS51257">
    <property type="entry name" value="PROKAR_LIPOPROTEIN"/>
    <property type="match status" value="1"/>
</dbReference>
<evidence type="ECO:0008006" key="4">
    <source>
        <dbReference type="Google" id="ProtNLM"/>
    </source>
</evidence>
<evidence type="ECO:0000313" key="2">
    <source>
        <dbReference type="EMBL" id="HIW08075.1"/>
    </source>
</evidence>
<feature type="chain" id="PRO_5039117369" description="Lipoprotein" evidence="1">
    <location>
        <begin position="22"/>
        <end position="235"/>
    </location>
</feature>
<reference evidence="2" key="2">
    <citation type="submission" date="2021-04" db="EMBL/GenBank/DDBJ databases">
        <authorList>
            <person name="Gilroy R."/>
        </authorList>
    </citation>
    <scope>NUCLEOTIDE SEQUENCE</scope>
    <source>
        <strain evidence="2">ChiHcolR34-3080</strain>
    </source>
</reference>
<evidence type="ECO:0000313" key="3">
    <source>
        <dbReference type="Proteomes" id="UP000823933"/>
    </source>
</evidence>